<evidence type="ECO:0000313" key="3">
    <source>
        <dbReference type="Proteomes" id="UP000008792"/>
    </source>
</evidence>
<dbReference type="InParanoid" id="A0A0Q9WJR3"/>
<name>A0A0Q9WJR3_DROVI</name>
<dbReference type="Proteomes" id="UP000008792">
    <property type="component" value="Unassembled WGS sequence"/>
</dbReference>
<keyword evidence="1" id="KW-0732">Signal</keyword>
<gene>
    <name evidence="2" type="primary">Dvir\GJ26204</name>
    <name evidence="2" type="ORF">Dvir_GJ26204</name>
</gene>
<keyword evidence="3" id="KW-1185">Reference proteome</keyword>
<evidence type="ECO:0000256" key="1">
    <source>
        <dbReference type="SAM" id="SignalP"/>
    </source>
</evidence>
<dbReference type="AlphaFoldDB" id="A0A0Q9WJR3"/>
<organism evidence="2 3">
    <name type="scientific">Drosophila virilis</name>
    <name type="common">Fruit fly</name>
    <dbReference type="NCBI Taxonomy" id="7244"/>
    <lineage>
        <taxon>Eukaryota</taxon>
        <taxon>Metazoa</taxon>
        <taxon>Ecdysozoa</taxon>
        <taxon>Arthropoda</taxon>
        <taxon>Hexapoda</taxon>
        <taxon>Insecta</taxon>
        <taxon>Pterygota</taxon>
        <taxon>Neoptera</taxon>
        <taxon>Endopterygota</taxon>
        <taxon>Diptera</taxon>
        <taxon>Brachycera</taxon>
        <taxon>Muscomorpha</taxon>
        <taxon>Ephydroidea</taxon>
        <taxon>Drosophilidae</taxon>
        <taxon>Drosophila</taxon>
    </lineage>
</organism>
<accession>A0A0Q9WJR3</accession>
<feature type="signal peptide" evidence="1">
    <location>
        <begin position="1"/>
        <end position="29"/>
    </location>
</feature>
<protein>
    <submittedName>
        <fullName evidence="2">Uncharacterized protein</fullName>
    </submittedName>
</protein>
<dbReference type="EMBL" id="CH940647">
    <property type="protein sequence ID" value="KRF84819.1"/>
    <property type="molecule type" value="Genomic_DNA"/>
</dbReference>
<evidence type="ECO:0000313" key="2">
    <source>
        <dbReference type="EMBL" id="KRF84819.1"/>
    </source>
</evidence>
<reference evidence="2 3" key="1">
    <citation type="journal article" date="2007" name="Nature">
        <title>Evolution of genes and genomes on the Drosophila phylogeny.</title>
        <authorList>
            <consortium name="Drosophila 12 Genomes Consortium"/>
            <person name="Clark A.G."/>
            <person name="Eisen M.B."/>
            <person name="Smith D.R."/>
            <person name="Bergman C.M."/>
            <person name="Oliver B."/>
            <person name="Markow T.A."/>
            <person name="Kaufman T.C."/>
            <person name="Kellis M."/>
            <person name="Gelbart W."/>
            <person name="Iyer V.N."/>
            <person name="Pollard D.A."/>
            <person name="Sackton T.B."/>
            <person name="Larracuente A.M."/>
            <person name="Singh N.D."/>
            <person name="Abad J.P."/>
            <person name="Abt D.N."/>
            <person name="Adryan B."/>
            <person name="Aguade M."/>
            <person name="Akashi H."/>
            <person name="Anderson W.W."/>
            <person name="Aquadro C.F."/>
            <person name="Ardell D.H."/>
            <person name="Arguello R."/>
            <person name="Artieri C.G."/>
            <person name="Barbash D.A."/>
            <person name="Barker D."/>
            <person name="Barsanti P."/>
            <person name="Batterham P."/>
            <person name="Batzoglou S."/>
            <person name="Begun D."/>
            <person name="Bhutkar A."/>
            <person name="Blanco E."/>
            <person name="Bosak S.A."/>
            <person name="Bradley R.K."/>
            <person name="Brand A.D."/>
            <person name="Brent M.R."/>
            <person name="Brooks A.N."/>
            <person name="Brown R.H."/>
            <person name="Butlin R.K."/>
            <person name="Caggese C."/>
            <person name="Calvi B.R."/>
            <person name="Bernardo de Carvalho A."/>
            <person name="Caspi A."/>
            <person name="Castrezana S."/>
            <person name="Celniker S.E."/>
            <person name="Chang J.L."/>
            <person name="Chapple C."/>
            <person name="Chatterji S."/>
            <person name="Chinwalla A."/>
            <person name="Civetta A."/>
            <person name="Clifton S.W."/>
            <person name="Comeron J.M."/>
            <person name="Costello J.C."/>
            <person name="Coyne J.A."/>
            <person name="Daub J."/>
            <person name="David R.G."/>
            <person name="Delcher A.L."/>
            <person name="Delehaunty K."/>
            <person name="Do C.B."/>
            <person name="Ebling H."/>
            <person name="Edwards K."/>
            <person name="Eickbush T."/>
            <person name="Evans J.D."/>
            <person name="Filipski A."/>
            <person name="Findeiss S."/>
            <person name="Freyhult E."/>
            <person name="Fulton L."/>
            <person name="Fulton R."/>
            <person name="Garcia A.C."/>
            <person name="Gardiner A."/>
            <person name="Garfield D.A."/>
            <person name="Garvin B.E."/>
            <person name="Gibson G."/>
            <person name="Gilbert D."/>
            <person name="Gnerre S."/>
            <person name="Godfrey J."/>
            <person name="Good R."/>
            <person name="Gotea V."/>
            <person name="Gravely B."/>
            <person name="Greenberg A.J."/>
            <person name="Griffiths-Jones S."/>
            <person name="Gross S."/>
            <person name="Guigo R."/>
            <person name="Gustafson E.A."/>
            <person name="Haerty W."/>
            <person name="Hahn M.W."/>
            <person name="Halligan D.L."/>
            <person name="Halpern A.L."/>
            <person name="Halter G.M."/>
            <person name="Han M.V."/>
            <person name="Heger A."/>
            <person name="Hillier L."/>
            <person name="Hinrichs A.S."/>
            <person name="Holmes I."/>
            <person name="Hoskins R.A."/>
            <person name="Hubisz M.J."/>
            <person name="Hultmark D."/>
            <person name="Huntley M.A."/>
            <person name="Jaffe D.B."/>
            <person name="Jagadeeshan S."/>
            <person name="Jeck W.R."/>
            <person name="Johnson J."/>
            <person name="Jones C.D."/>
            <person name="Jordan W.C."/>
            <person name="Karpen G.H."/>
            <person name="Kataoka E."/>
            <person name="Keightley P.D."/>
            <person name="Kheradpour P."/>
            <person name="Kirkness E.F."/>
            <person name="Koerich L.B."/>
            <person name="Kristiansen K."/>
            <person name="Kudrna D."/>
            <person name="Kulathinal R.J."/>
            <person name="Kumar S."/>
            <person name="Kwok R."/>
            <person name="Lander E."/>
            <person name="Langley C.H."/>
            <person name="Lapoint R."/>
            <person name="Lazzaro B.P."/>
            <person name="Lee S.J."/>
            <person name="Levesque L."/>
            <person name="Li R."/>
            <person name="Lin C.F."/>
            <person name="Lin M.F."/>
            <person name="Lindblad-Toh K."/>
            <person name="Llopart A."/>
            <person name="Long M."/>
            <person name="Low L."/>
            <person name="Lozovsky E."/>
            <person name="Lu J."/>
            <person name="Luo M."/>
            <person name="Machado C.A."/>
            <person name="Makalowski W."/>
            <person name="Marzo M."/>
            <person name="Matsuda M."/>
            <person name="Matzkin L."/>
            <person name="McAllister B."/>
            <person name="McBride C.S."/>
            <person name="McKernan B."/>
            <person name="McKernan K."/>
            <person name="Mendez-Lago M."/>
            <person name="Minx P."/>
            <person name="Mollenhauer M.U."/>
            <person name="Montooth K."/>
            <person name="Mount S.M."/>
            <person name="Mu X."/>
            <person name="Myers E."/>
            <person name="Negre B."/>
            <person name="Newfeld S."/>
            <person name="Nielsen R."/>
            <person name="Noor M.A."/>
            <person name="O'Grady P."/>
            <person name="Pachter L."/>
            <person name="Papaceit M."/>
            <person name="Parisi M.J."/>
            <person name="Parisi M."/>
            <person name="Parts L."/>
            <person name="Pedersen J.S."/>
            <person name="Pesole G."/>
            <person name="Phillippy A.M."/>
            <person name="Ponting C.P."/>
            <person name="Pop M."/>
            <person name="Porcelli D."/>
            <person name="Powell J.R."/>
            <person name="Prohaska S."/>
            <person name="Pruitt K."/>
            <person name="Puig M."/>
            <person name="Quesneville H."/>
            <person name="Ram K.R."/>
            <person name="Rand D."/>
            <person name="Rasmussen M.D."/>
            <person name="Reed L.K."/>
            <person name="Reenan R."/>
            <person name="Reily A."/>
            <person name="Remington K.A."/>
            <person name="Rieger T.T."/>
            <person name="Ritchie M.G."/>
            <person name="Robin C."/>
            <person name="Rogers Y.H."/>
            <person name="Rohde C."/>
            <person name="Rozas J."/>
            <person name="Rubenfield M.J."/>
            <person name="Ruiz A."/>
            <person name="Russo S."/>
            <person name="Salzberg S.L."/>
            <person name="Sanchez-Gracia A."/>
            <person name="Saranga D.J."/>
            <person name="Sato H."/>
            <person name="Schaeffer S.W."/>
            <person name="Schatz M.C."/>
            <person name="Schlenke T."/>
            <person name="Schwartz R."/>
            <person name="Segarra C."/>
            <person name="Singh R.S."/>
            <person name="Sirot L."/>
            <person name="Sirota M."/>
            <person name="Sisneros N.B."/>
            <person name="Smith C.D."/>
            <person name="Smith T.F."/>
            <person name="Spieth J."/>
            <person name="Stage D.E."/>
            <person name="Stark A."/>
            <person name="Stephan W."/>
            <person name="Strausberg R.L."/>
            <person name="Strempel S."/>
            <person name="Sturgill D."/>
            <person name="Sutton G."/>
            <person name="Sutton G.G."/>
            <person name="Tao W."/>
            <person name="Teichmann S."/>
            <person name="Tobari Y.N."/>
            <person name="Tomimura Y."/>
            <person name="Tsolas J.M."/>
            <person name="Valente V.L."/>
            <person name="Venter E."/>
            <person name="Venter J.C."/>
            <person name="Vicario S."/>
            <person name="Vieira F.G."/>
            <person name="Vilella A.J."/>
            <person name="Villasante A."/>
            <person name="Walenz B."/>
            <person name="Wang J."/>
            <person name="Wasserman M."/>
            <person name="Watts T."/>
            <person name="Wilson D."/>
            <person name="Wilson R.K."/>
            <person name="Wing R.A."/>
            <person name="Wolfner M.F."/>
            <person name="Wong A."/>
            <person name="Wong G.K."/>
            <person name="Wu C.I."/>
            <person name="Wu G."/>
            <person name="Yamamoto D."/>
            <person name="Yang H.P."/>
            <person name="Yang S.P."/>
            <person name="Yorke J.A."/>
            <person name="Yoshida K."/>
            <person name="Zdobnov E."/>
            <person name="Zhang P."/>
            <person name="Zhang Y."/>
            <person name="Zimin A.V."/>
            <person name="Baldwin J."/>
            <person name="Abdouelleil A."/>
            <person name="Abdulkadir J."/>
            <person name="Abebe A."/>
            <person name="Abera B."/>
            <person name="Abreu J."/>
            <person name="Acer S.C."/>
            <person name="Aftuck L."/>
            <person name="Alexander A."/>
            <person name="An P."/>
            <person name="Anderson E."/>
            <person name="Anderson S."/>
            <person name="Arachi H."/>
            <person name="Azer M."/>
            <person name="Bachantsang P."/>
            <person name="Barry A."/>
            <person name="Bayul T."/>
            <person name="Berlin A."/>
            <person name="Bessette D."/>
            <person name="Bloom T."/>
            <person name="Blye J."/>
            <person name="Boguslavskiy L."/>
            <person name="Bonnet C."/>
            <person name="Boukhgalter B."/>
            <person name="Bourzgui I."/>
            <person name="Brown A."/>
            <person name="Cahill P."/>
            <person name="Channer S."/>
            <person name="Cheshatsang Y."/>
            <person name="Chuda L."/>
            <person name="Citroen M."/>
            <person name="Collymore A."/>
            <person name="Cooke P."/>
            <person name="Costello M."/>
            <person name="D'Aco K."/>
            <person name="Daza R."/>
            <person name="De Haan G."/>
            <person name="DeGray S."/>
            <person name="DeMaso C."/>
            <person name="Dhargay N."/>
            <person name="Dooley K."/>
            <person name="Dooley E."/>
            <person name="Doricent M."/>
            <person name="Dorje P."/>
            <person name="Dorjee K."/>
            <person name="Dupes A."/>
            <person name="Elong R."/>
            <person name="Falk J."/>
            <person name="Farina A."/>
            <person name="Faro S."/>
            <person name="Ferguson D."/>
            <person name="Fisher S."/>
            <person name="Foley C.D."/>
            <person name="Franke A."/>
            <person name="Friedrich D."/>
            <person name="Gadbois L."/>
            <person name="Gearin G."/>
            <person name="Gearin C.R."/>
            <person name="Giannoukos G."/>
            <person name="Goode T."/>
            <person name="Graham J."/>
            <person name="Grandbois E."/>
            <person name="Grewal S."/>
            <person name="Gyaltsen K."/>
            <person name="Hafez N."/>
            <person name="Hagos B."/>
            <person name="Hall J."/>
            <person name="Henson C."/>
            <person name="Hollinger A."/>
            <person name="Honan T."/>
            <person name="Huard M.D."/>
            <person name="Hughes L."/>
            <person name="Hurhula B."/>
            <person name="Husby M.E."/>
            <person name="Kamat A."/>
            <person name="Kanga B."/>
            <person name="Kashin S."/>
            <person name="Khazanovich D."/>
            <person name="Kisner P."/>
            <person name="Lance K."/>
            <person name="Lara M."/>
            <person name="Lee W."/>
            <person name="Lennon N."/>
            <person name="Letendre F."/>
            <person name="LeVine R."/>
            <person name="Lipovsky A."/>
            <person name="Liu X."/>
            <person name="Liu J."/>
            <person name="Liu S."/>
            <person name="Lokyitsang T."/>
            <person name="Lokyitsang Y."/>
            <person name="Lubonja R."/>
            <person name="Lui A."/>
            <person name="MacDonald P."/>
            <person name="Magnisalis V."/>
            <person name="Maru K."/>
            <person name="Matthews C."/>
            <person name="McCusker W."/>
            <person name="McDonough S."/>
            <person name="Mehta T."/>
            <person name="Meldrim J."/>
            <person name="Meneus L."/>
            <person name="Mihai O."/>
            <person name="Mihalev A."/>
            <person name="Mihova T."/>
            <person name="Mittelman R."/>
            <person name="Mlenga V."/>
            <person name="Montmayeur A."/>
            <person name="Mulrain L."/>
            <person name="Navidi A."/>
            <person name="Naylor J."/>
            <person name="Negash T."/>
            <person name="Nguyen T."/>
            <person name="Nguyen N."/>
            <person name="Nicol R."/>
            <person name="Norbu C."/>
            <person name="Norbu N."/>
            <person name="Novod N."/>
            <person name="O'Neill B."/>
            <person name="Osman S."/>
            <person name="Markiewicz E."/>
            <person name="Oyono O.L."/>
            <person name="Patti C."/>
            <person name="Phunkhang P."/>
            <person name="Pierre F."/>
            <person name="Priest M."/>
            <person name="Raghuraman S."/>
            <person name="Rege F."/>
            <person name="Reyes R."/>
            <person name="Rise C."/>
            <person name="Rogov P."/>
            <person name="Ross K."/>
            <person name="Ryan E."/>
            <person name="Settipalli S."/>
            <person name="Shea T."/>
            <person name="Sherpa N."/>
            <person name="Shi L."/>
            <person name="Shih D."/>
            <person name="Sparrow T."/>
            <person name="Spaulding J."/>
            <person name="Stalker J."/>
            <person name="Stange-Thomann N."/>
            <person name="Stavropoulos S."/>
            <person name="Stone C."/>
            <person name="Strader C."/>
            <person name="Tesfaye S."/>
            <person name="Thomson T."/>
            <person name="Thoulutsang Y."/>
            <person name="Thoulutsang D."/>
            <person name="Topham K."/>
            <person name="Topping I."/>
            <person name="Tsamla T."/>
            <person name="Vassiliev H."/>
            <person name="Vo A."/>
            <person name="Wangchuk T."/>
            <person name="Wangdi T."/>
            <person name="Weiand M."/>
            <person name="Wilkinson J."/>
            <person name="Wilson A."/>
            <person name="Yadav S."/>
            <person name="Young G."/>
            <person name="Yu Q."/>
            <person name="Zembek L."/>
            <person name="Zhong D."/>
            <person name="Zimmer A."/>
            <person name="Zwirko Z."/>
            <person name="Jaffe D.B."/>
            <person name="Alvarez P."/>
            <person name="Brockman W."/>
            <person name="Butler J."/>
            <person name="Chin C."/>
            <person name="Gnerre S."/>
            <person name="Grabherr M."/>
            <person name="Kleber M."/>
            <person name="Mauceli E."/>
            <person name="MacCallum I."/>
        </authorList>
    </citation>
    <scope>NUCLEOTIDE SEQUENCE [LARGE SCALE GENOMIC DNA]</scope>
    <source>
        <strain evidence="3">Tucson 15010-1051.87</strain>
    </source>
</reference>
<proteinExistence type="predicted"/>
<sequence length="208" mass="24149">MPVSPQCAGAYNINLIACWLLLLLYPAKTYSVGLNNCSFIDGKIMEFVCHGSYERYLRLLYKDRHPALHTPYSIWQRADHFGSSMLLIVFYEGPLTNCYNIVLNEGKIYCNGRNYPMEIDSSILMFCMPFQFSYADELHKQCKKGKKKKHYSTTISSVIIYMESNLVVASRSSKSLYCCRRRQQQQQQQQPWDIARPSSNGILIARRR</sequence>
<dbReference type="OrthoDB" id="7836119at2759"/>
<feature type="chain" id="PRO_5006386842" evidence="1">
    <location>
        <begin position="30"/>
        <end position="208"/>
    </location>
</feature>